<name>A0A918DT37_9ACTN</name>
<dbReference type="EMBL" id="BMMS01000002">
    <property type="protein sequence ID" value="GGO81703.1"/>
    <property type="molecule type" value="Genomic_DNA"/>
</dbReference>
<keyword evidence="2" id="KW-0812">Transmembrane</keyword>
<evidence type="ECO:0000256" key="1">
    <source>
        <dbReference type="SAM" id="MobiDB-lite"/>
    </source>
</evidence>
<evidence type="ECO:0008006" key="5">
    <source>
        <dbReference type="Google" id="ProtNLM"/>
    </source>
</evidence>
<reference evidence="3" key="1">
    <citation type="journal article" date="2014" name="Int. J. Syst. Evol. Microbiol.">
        <title>Complete genome sequence of Corynebacterium casei LMG S-19264T (=DSM 44701T), isolated from a smear-ripened cheese.</title>
        <authorList>
            <consortium name="US DOE Joint Genome Institute (JGI-PGF)"/>
            <person name="Walter F."/>
            <person name="Albersmeier A."/>
            <person name="Kalinowski J."/>
            <person name="Ruckert C."/>
        </authorList>
    </citation>
    <scope>NUCLEOTIDE SEQUENCE</scope>
    <source>
        <strain evidence="3">CGMCC 4.7201</strain>
    </source>
</reference>
<keyword evidence="2" id="KW-0472">Membrane</keyword>
<feature type="transmembrane region" description="Helical" evidence="2">
    <location>
        <begin position="72"/>
        <end position="92"/>
    </location>
</feature>
<dbReference type="AlphaFoldDB" id="A0A918DT37"/>
<dbReference type="Proteomes" id="UP000641932">
    <property type="component" value="Unassembled WGS sequence"/>
</dbReference>
<keyword evidence="2" id="KW-1133">Transmembrane helix</keyword>
<proteinExistence type="predicted"/>
<feature type="transmembrane region" description="Helical" evidence="2">
    <location>
        <begin position="99"/>
        <end position="118"/>
    </location>
</feature>
<sequence length="203" mass="20617">MPGSSGIGPRHSTQDLAKDARAGAIVALAVAVSGVLLGLAWLWLAPRIPMISDGKAVYLKDSEGEQAIGIDGWFTLLGAAFGLLSALVVFLLRRTGGIAVVIGLAVGAVLASVVGWRLGMALGPTSDIVAHAKEVGSGKVFDGPLKLQAKGALLAWPALAMAGHLILTAAFGPRDPSPPLPDWPGWGSPESADPPPAPGKDQS</sequence>
<feature type="compositionally biased region" description="Pro residues" evidence="1">
    <location>
        <begin position="192"/>
        <end position="203"/>
    </location>
</feature>
<accession>A0A918DT37</accession>
<organism evidence="3 4">
    <name type="scientific">Wenjunlia tyrosinilytica</name>
    <dbReference type="NCBI Taxonomy" id="1544741"/>
    <lineage>
        <taxon>Bacteria</taxon>
        <taxon>Bacillati</taxon>
        <taxon>Actinomycetota</taxon>
        <taxon>Actinomycetes</taxon>
        <taxon>Kitasatosporales</taxon>
        <taxon>Streptomycetaceae</taxon>
        <taxon>Wenjunlia</taxon>
    </lineage>
</organism>
<feature type="region of interest" description="Disordered" evidence="1">
    <location>
        <begin position="176"/>
        <end position="203"/>
    </location>
</feature>
<evidence type="ECO:0000313" key="4">
    <source>
        <dbReference type="Proteomes" id="UP000641932"/>
    </source>
</evidence>
<feature type="transmembrane region" description="Helical" evidence="2">
    <location>
        <begin position="20"/>
        <end position="44"/>
    </location>
</feature>
<evidence type="ECO:0000256" key="2">
    <source>
        <dbReference type="SAM" id="Phobius"/>
    </source>
</evidence>
<keyword evidence="4" id="KW-1185">Reference proteome</keyword>
<gene>
    <name evidence="3" type="ORF">GCM10012280_06600</name>
</gene>
<reference evidence="3" key="2">
    <citation type="submission" date="2020-09" db="EMBL/GenBank/DDBJ databases">
        <authorList>
            <person name="Sun Q."/>
            <person name="Zhou Y."/>
        </authorList>
    </citation>
    <scope>NUCLEOTIDE SEQUENCE</scope>
    <source>
        <strain evidence="3">CGMCC 4.7201</strain>
    </source>
</reference>
<evidence type="ECO:0000313" key="3">
    <source>
        <dbReference type="EMBL" id="GGO81703.1"/>
    </source>
</evidence>
<protein>
    <recommendedName>
        <fullName evidence="5">ABC transporter permease</fullName>
    </recommendedName>
</protein>
<comment type="caution">
    <text evidence="3">The sequence shown here is derived from an EMBL/GenBank/DDBJ whole genome shotgun (WGS) entry which is preliminary data.</text>
</comment>